<accession>A0A1I7WQ77</accession>
<dbReference type="Gene3D" id="2.10.25.10">
    <property type="entry name" value="Laminin"/>
    <property type="match status" value="1"/>
</dbReference>
<dbReference type="WBParaSite" id="Hba_07295">
    <property type="protein sequence ID" value="Hba_07295"/>
    <property type="gene ID" value="Hba_07295"/>
</dbReference>
<organism evidence="3 4">
    <name type="scientific">Heterorhabditis bacteriophora</name>
    <name type="common">Entomopathogenic nematode worm</name>
    <dbReference type="NCBI Taxonomy" id="37862"/>
    <lineage>
        <taxon>Eukaryota</taxon>
        <taxon>Metazoa</taxon>
        <taxon>Ecdysozoa</taxon>
        <taxon>Nematoda</taxon>
        <taxon>Chromadorea</taxon>
        <taxon>Rhabditida</taxon>
        <taxon>Rhabditina</taxon>
        <taxon>Rhabditomorpha</taxon>
        <taxon>Strongyloidea</taxon>
        <taxon>Heterorhabditidae</taxon>
        <taxon>Heterorhabditis</taxon>
    </lineage>
</organism>
<evidence type="ECO:0000313" key="4">
    <source>
        <dbReference type="WBParaSite" id="Hba_07295"/>
    </source>
</evidence>
<evidence type="ECO:0000259" key="2">
    <source>
        <dbReference type="Pfam" id="PF01826"/>
    </source>
</evidence>
<evidence type="ECO:0000256" key="1">
    <source>
        <dbReference type="ARBA" id="ARBA00022900"/>
    </source>
</evidence>
<dbReference type="AlphaFoldDB" id="A0A1I7WQ77"/>
<protein>
    <submittedName>
        <fullName evidence="4">TIL domain-containing protein</fullName>
    </submittedName>
</protein>
<feature type="domain" description="TIL" evidence="2">
    <location>
        <begin position="212"/>
        <end position="260"/>
    </location>
</feature>
<reference evidence="4" key="1">
    <citation type="submission" date="2016-11" db="UniProtKB">
        <authorList>
            <consortium name="WormBaseParasite"/>
        </authorList>
    </citation>
    <scope>IDENTIFICATION</scope>
</reference>
<dbReference type="CDD" id="cd19941">
    <property type="entry name" value="TIL"/>
    <property type="match status" value="1"/>
</dbReference>
<dbReference type="InterPro" id="IPR002919">
    <property type="entry name" value="TIL_dom"/>
</dbReference>
<dbReference type="SUPFAM" id="SSF57567">
    <property type="entry name" value="Serine protease inhibitors"/>
    <property type="match status" value="1"/>
</dbReference>
<dbReference type="Proteomes" id="UP000095283">
    <property type="component" value="Unplaced"/>
</dbReference>
<proteinExistence type="predicted"/>
<evidence type="ECO:0000313" key="3">
    <source>
        <dbReference type="Proteomes" id="UP000095283"/>
    </source>
</evidence>
<keyword evidence="1" id="KW-0722">Serine protease inhibitor</keyword>
<dbReference type="InterPro" id="IPR036084">
    <property type="entry name" value="Ser_inhib-like_sf"/>
</dbReference>
<dbReference type="GO" id="GO:0004867">
    <property type="term" value="F:serine-type endopeptidase inhibitor activity"/>
    <property type="evidence" value="ECO:0007669"/>
    <property type="project" value="UniProtKB-KW"/>
</dbReference>
<sequence length="268" mass="30047">MILAVPSTCANVLCSKNTVCKMVNSVGCRYGNSPCKQYPVCLPHSEFSSIAYKYFPNYRTCDAVKCKAGQKCVLREVICITTPWLVTSYPQAICENSCPPNEQWRTCPTRCELTCKEQQRNSAPIRRRVQMLNALLQMFVLWLLLTIAEKIAPSIPDVSHQVISGMGDCIDNICTRGYCSADETCEMQEILCIIAPCWPIPTCIPSTNKCLKPNEMYRQCPTKCERSCTNSNISCRPICKPACQCKDKWYRDPSGNCVQNCSTAAREG</sequence>
<keyword evidence="1" id="KW-0646">Protease inhibitor</keyword>
<keyword evidence="3" id="KW-1185">Reference proteome</keyword>
<dbReference type="Pfam" id="PF01826">
    <property type="entry name" value="TIL"/>
    <property type="match status" value="1"/>
</dbReference>
<name>A0A1I7WQ77_HETBA</name>